<name>A0A0F6SD89_9BACT</name>
<keyword evidence="3" id="KW-1185">Reference proteome</keyword>
<proteinExistence type="predicted"/>
<dbReference type="AlphaFoldDB" id="A0A0F6SD89"/>
<protein>
    <submittedName>
        <fullName evidence="2">Uncharacterized protein</fullName>
    </submittedName>
</protein>
<dbReference type="EMBL" id="CP011125">
    <property type="protein sequence ID" value="AKF03024.1"/>
    <property type="molecule type" value="Genomic_DNA"/>
</dbReference>
<evidence type="ECO:0000256" key="1">
    <source>
        <dbReference type="SAM" id="MobiDB-lite"/>
    </source>
</evidence>
<feature type="compositionally biased region" description="Basic and acidic residues" evidence="1">
    <location>
        <begin position="1"/>
        <end position="16"/>
    </location>
</feature>
<accession>A0A0F6SD89</accession>
<sequence>MCSHADSELAREHSARETSTAGTWARVRRCRSMPRASARARVSASRRGCA</sequence>
<evidence type="ECO:0000313" key="2">
    <source>
        <dbReference type="EMBL" id="AKF03024.1"/>
    </source>
</evidence>
<gene>
    <name evidence="2" type="ORF">DB32_000173</name>
</gene>
<reference evidence="2 3" key="1">
    <citation type="submission" date="2015-03" db="EMBL/GenBank/DDBJ databases">
        <title>Genome assembly of Sandaracinus amylolyticus DSM 53668.</title>
        <authorList>
            <person name="Sharma G."/>
            <person name="Subramanian S."/>
        </authorList>
    </citation>
    <scope>NUCLEOTIDE SEQUENCE [LARGE SCALE GENOMIC DNA]</scope>
    <source>
        <strain evidence="2 3">DSM 53668</strain>
    </source>
</reference>
<evidence type="ECO:0000313" key="3">
    <source>
        <dbReference type="Proteomes" id="UP000034883"/>
    </source>
</evidence>
<dbReference type="KEGG" id="samy:DB32_000173"/>
<dbReference type="Proteomes" id="UP000034883">
    <property type="component" value="Chromosome"/>
</dbReference>
<organism evidence="2 3">
    <name type="scientific">Sandaracinus amylolyticus</name>
    <dbReference type="NCBI Taxonomy" id="927083"/>
    <lineage>
        <taxon>Bacteria</taxon>
        <taxon>Pseudomonadati</taxon>
        <taxon>Myxococcota</taxon>
        <taxon>Polyangia</taxon>
        <taxon>Polyangiales</taxon>
        <taxon>Sandaracinaceae</taxon>
        <taxon>Sandaracinus</taxon>
    </lineage>
</organism>
<feature type="region of interest" description="Disordered" evidence="1">
    <location>
        <begin position="1"/>
        <end position="23"/>
    </location>
</feature>